<name>A0A8D8BS59_CULPI</name>
<evidence type="ECO:0000313" key="10">
    <source>
        <dbReference type="EMBL" id="CAG6479703.1"/>
    </source>
</evidence>
<evidence type="ECO:0000256" key="8">
    <source>
        <dbReference type="SAM" id="MobiDB-lite"/>
    </source>
</evidence>
<dbReference type="GO" id="GO:0006612">
    <property type="term" value="P:protein targeting to membrane"/>
    <property type="evidence" value="ECO:0007669"/>
    <property type="project" value="TreeGrafter"/>
</dbReference>
<feature type="compositionally biased region" description="Polar residues" evidence="8">
    <location>
        <begin position="168"/>
        <end position="180"/>
    </location>
</feature>
<dbReference type="PANTHER" id="PTHR13678">
    <property type="entry name" value="VACUOLAR PROTEIN SORTING-ASSOCIATED PROTEIN 37"/>
    <property type="match status" value="1"/>
</dbReference>
<comment type="similarity">
    <text evidence="2">Belongs to the VPS37 family.</text>
</comment>
<accession>A0A8D8BS59</accession>
<evidence type="ECO:0000256" key="7">
    <source>
        <dbReference type="PROSITE-ProRule" id="PRU00646"/>
    </source>
</evidence>
<evidence type="ECO:0000259" key="9">
    <source>
        <dbReference type="PROSITE" id="PS51314"/>
    </source>
</evidence>
<dbReference type="PROSITE" id="PS51314">
    <property type="entry name" value="VPS37_C"/>
    <property type="match status" value="1"/>
</dbReference>
<sequence length="231" mass="25731">MYQQYLNQAVRTLQNLTSDELKDLLNDDDKLDERVDQAVQSLESEKDLLLGENRSLAESNLEKEPKVIELRSRVNDLSEQGRALATSVRQKSDDLKTKSGSTNPDTVLALLQTAAAESEEESEQIVKQFLDNEIAIDVYLDKFMSSRRTMHSRKLKAEKMTELVRSGLSGTASSQQQPLQRPSFGSPYPPPPVHAGSGFYPPMPNAGAVPYPLGPVSMPMPGMPQWNRPPY</sequence>
<feature type="region of interest" description="Disordered" evidence="8">
    <location>
        <begin position="165"/>
        <end position="231"/>
    </location>
</feature>
<keyword evidence="3 7" id="KW-0813">Transport</keyword>
<dbReference type="PANTHER" id="PTHR13678:SF27">
    <property type="entry name" value="LD45836P"/>
    <property type="match status" value="1"/>
</dbReference>
<dbReference type="EMBL" id="HBUE01086056">
    <property type="protein sequence ID" value="CAG6479703.1"/>
    <property type="molecule type" value="Transcribed_RNA"/>
</dbReference>
<dbReference type="GO" id="GO:0043162">
    <property type="term" value="P:ubiquitin-dependent protein catabolic process via the multivesicular body sorting pathway"/>
    <property type="evidence" value="ECO:0007669"/>
    <property type="project" value="TreeGrafter"/>
</dbReference>
<keyword evidence="4" id="KW-0967">Endosome</keyword>
<dbReference type="GO" id="GO:0031902">
    <property type="term" value="C:late endosome membrane"/>
    <property type="evidence" value="ECO:0007669"/>
    <property type="project" value="UniProtKB-SubCell"/>
</dbReference>
<dbReference type="GO" id="GO:0000813">
    <property type="term" value="C:ESCRT I complex"/>
    <property type="evidence" value="ECO:0007669"/>
    <property type="project" value="UniProtKB-ARBA"/>
</dbReference>
<protein>
    <submittedName>
        <fullName evidence="10">Vacuolar protein sorting-associated protein 37C</fullName>
    </submittedName>
</protein>
<dbReference type="AlphaFoldDB" id="A0A8D8BS59"/>
<dbReference type="InterPro" id="IPR009851">
    <property type="entry name" value="Mod_r"/>
</dbReference>
<dbReference type="Gene3D" id="1.10.287.660">
    <property type="entry name" value="Helix hairpin bin"/>
    <property type="match status" value="1"/>
</dbReference>
<dbReference type="InterPro" id="IPR037202">
    <property type="entry name" value="ESCRT_assembly_dom"/>
</dbReference>
<evidence type="ECO:0000256" key="2">
    <source>
        <dbReference type="ARBA" id="ARBA00007617"/>
    </source>
</evidence>
<evidence type="ECO:0000256" key="3">
    <source>
        <dbReference type="ARBA" id="ARBA00022448"/>
    </source>
</evidence>
<evidence type="ECO:0000256" key="6">
    <source>
        <dbReference type="ARBA" id="ARBA00025010"/>
    </source>
</evidence>
<feature type="domain" description="VPS37 C-terminal" evidence="9">
    <location>
        <begin position="85"/>
        <end position="174"/>
    </location>
</feature>
<proteinExistence type="inferred from homology"/>
<dbReference type="Pfam" id="PF07200">
    <property type="entry name" value="Mod_r"/>
    <property type="match status" value="1"/>
</dbReference>
<comment type="subcellular location">
    <subcellularLocation>
        <location evidence="1">Late endosome membrane</location>
        <topology evidence="1">Peripheral membrane protein</topology>
    </subcellularLocation>
</comment>
<evidence type="ECO:0000256" key="4">
    <source>
        <dbReference type="ARBA" id="ARBA00022753"/>
    </source>
</evidence>
<evidence type="ECO:0000256" key="5">
    <source>
        <dbReference type="ARBA" id="ARBA00022927"/>
    </source>
</evidence>
<dbReference type="SUPFAM" id="SSF140111">
    <property type="entry name" value="Endosomal sorting complex assembly domain"/>
    <property type="match status" value="1"/>
</dbReference>
<comment type="function">
    <text evidence="6">Component of the ESCRT-I complex, a regulator of vesicular trafficking process. Required for the sorting of endocytic ubiquitinated cargos into multivesicular bodies. May be involved in cell growth and differentiation.</text>
</comment>
<dbReference type="GO" id="GO:0006623">
    <property type="term" value="P:protein targeting to vacuole"/>
    <property type="evidence" value="ECO:0007669"/>
    <property type="project" value="TreeGrafter"/>
</dbReference>
<dbReference type="InterPro" id="IPR029012">
    <property type="entry name" value="Helix_hairpin_bin_sf"/>
</dbReference>
<organism evidence="10">
    <name type="scientific">Culex pipiens</name>
    <name type="common">House mosquito</name>
    <dbReference type="NCBI Taxonomy" id="7175"/>
    <lineage>
        <taxon>Eukaryota</taxon>
        <taxon>Metazoa</taxon>
        <taxon>Ecdysozoa</taxon>
        <taxon>Arthropoda</taxon>
        <taxon>Hexapoda</taxon>
        <taxon>Insecta</taxon>
        <taxon>Pterygota</taxon>
        <taxon>Neoptera</taxon>
        <taxon>Endopterygota</taxon>
        <taxon>Diptera</taxon>
        <taxon>Nematocera</taxon>
        <taxon>Culicoidea</taxon>
        <taxon>Culicidae</taxon>
        <taxon>Culicinae</taxon>
        <taxon>Culicini</taxon>
        <taxon>Culex</taxon>
        <taxon>Culex</taxon>
    </lineage>
</organism>
<keyword evidence="5 7" id="KW-0653">Protein transport</keyword>
<reference evidence="10" key="1">
    <citation type="submission" date="2021-05" db="EMBL/GenBank/DDBJ databases">
        <authorList>
            <person name="Alioto T."/>
            <person name="Alioto T."/>
            <person name="Gomez Garrido J."/>
        </authorList>
    </citation>
    <scope>NUCLEOTIDE SEQUENCE</scope>
</reference>
<evidence type="ECO:0000256" key="1">
    <source>
        <dbReference type="ARBA" id="ARBA00004633"/>
    </source>
</evidence>